<proteinExistence type="inferred from homology"/>
<dbReference type="PATRIC" id="fig|162209.4.peg.1505"/>
<dbReference type="InterPro" id="IPR036111">
    <property type="entry name" value="Mal/L-sulfo/L-lacto_DH-like_sf"/>
</dbReference>
<reference evidence="3 4" key="2">
    <citation type="journal article" date="2016" name="Genome Announc.">
        <title>Complete Genome Sequences of Two Interactive Moderate Thermophiles, Paenibacillus napthalenovorans 32O-Y and Paenibacillus sp. 32O-W.</title>
        <authorList>
            <person name="Butler R.R.III."/>
            <person name="Wang J."/>
            <person name="Stark B.C."/>
            <person name="Pombert J.F."/>
        </authorList>
    </citation>
    <scope>NUCLEOTIDE SEQUENCE [LARGE SCALE GENOMIC DNA]</scope>
    <source>
        <strain evidence="3 4">32O-Y</strain>
    </source>
</reference>
<keyword evidence="2" id="KW-0560">Oxidoreductase</keyword>
<dbReference type="Gene3D" id="1.10.1530.10">
    <property type="match status" value="1"/>
</dbReference>
<sequence>MPHFKPKDVKSLSNGVVKVPKAELQDFVSQIFTCAGLDEEQSYTLARHLVLANLRGIDSHGVSRVAIYIDRLHRGMTNKKCELKTVRETASFALFDAQNASGIVAATKGMQIAVNKAKQTGIGVVGINHSNHCGMLADYTMYAAEHDCIALATTNAPANMAPWGGKERFFGTNPLSYGIPAGEEEDIIFDMASSVVARGKIINAQKNGQTIPVGWAISREGNPTTDPTEALEGLVLPVGGHKGYGIAMLVDILSGLFTGAQFGPHIGDLYRNFERHQHAGQFFMVMRADLFQPLQIFKDRMDQMIREIRQVPLIEGVEQIYMPGEMERGMMDDRTKNGIPLSTQVVQEMVQVANRLHVYNPLFQSVK</sequence>
<evidence type="ECO:0000313" key="3">
    <source>
        <dbReference type="EMBL" id="ALS21797.1"/>
    </source>
</evidence>
<dbReference type="InterPro" id="IPR043143">
    <property type="entry name" value="Mal/L-sulf/L-lact_DH-like_NADP"/>
</dbReference>
<accession>A0A0U2W2Q2</accession>
<dbReference type="InterPro" id="IPR043144">
    <property type="entry name" value="Mal/L-sulf/L-lact_DH-like_ah"/>
</dbReference>
<protein>
    <submittedName>
        <fullName evidence="3">Putative oxidoreductase YjmC</fullName>
    </submittedName>
</protein>
<dbReference type="EMBL" id="CP013652">
    <property type="protein sequence ID" value="ALS21797.1"/>
    <property type="molecule type" value="Genomic_DNA"/>
</dbReference>
<gene>
    <name evidence="3" type="ORF">IJ22_14210</name>
</gene>
<organism evidence="3 4">
    <name type="scientific">Paenibacillus naphthalenovorans</name>
    <dbReference type="NCBI Taxonomy" id="162209"/>
    <lineage>
        <taxon>Bacteria</taxon>
        <taxon>Bacillati</taxon>
        <taxon>Bacillota</taxon>
        <taxon>Bacilli</taxon>
        <taxon>Bacillales</taxon>
        <taxon>Paenibacillaceae</taxon>
        <taxon>Paenibacillus</taxon>
    </lineage>
</organism>
<dbReference type="SUPFAM" id="SSF89733">
    <property type="entry name" value="L-sulfolactate dehydrogenase-like"/>
    <property type="match status" value="1"/>
</dbReference>
<dbReference type="PANTHER" id="PTHR11091:SF0">
    <property type="entry name" value="MALATE DEHYDROGENASE"/>
    <property type="match status" value="1"/>
</dbReference>
<keyword evidence="4" id="KW-1185">Reference proteome</keyword>
<reference evidence="4" key="1">
    <citation type="submission" date="2015-12" db="EMBL/GenBank/DDBJ databases">
        <title>Complete genome sequences of two moderately thermophilic Paenibacillus species.</title>
        <authorList>
            <person name="Butler R.III."/>
            <person name="Wang J."/>
            <person name="Stark B.C."/>
            <person name="Pombert J.-F."/>
        </authorList>
    </citation>
    <scope>NUCLEOTIDE SEQUENCE [LARGE SCALE GENOMIC DNA]</scope>
    <source>
        <strain evidence="4">32O-Y</strain>
    </source>
</reference>
<dbReference type="STRING" id="162209.IJ22_14210"/>
<evidence type="ECO:0000256" key="2">
    <source>
        <dbReference type="ARBA" id="ARBA00023002"/>
    </source>
</evidence>
<dbReference type="GO" id="GO:0016491">
    <property type="term" value="F:oxidoreductase activity"/>
    <property type="evidence" value="ECO:0007669"/>
    <property type="project" value="UniProtKB-KW"/>
</dbReference>
<dbReference type="Pfam" id="PF02615">
    <property type="entry name" value="Ldh_2"/>
    <property type="match status" value="1"/>
</dbReference>
<evidence type="ECO:0000256" key="1">
    <source>
        <dbReference type="ARBA" id="ARBA00006056"/>
    </source>
</evidence>
<dbReference type="InterPro" id="IPR003767">
    <property type="entry name" value="Malate/L-lactate_DH-like"/>
</dbReference>
<dbReference type="KEGG" id="pnp:IJ22_14210"/>
<evidence type="ECO:0000313" key="4">
    <source>
        <dbReference type="Proteomes" id="UP000061660"/>
    </source>
</evidence>
<dbReference type="Proteomes" id="UP000061660">
    <property type="component" value="Chromosome"/>
</dbReference>
<dbReference type="PANTHER" id="PTHR11091">
    <property type="entry name" value="OXIDOREDUCTASE-RELATED"/>
    <property type="match status" value="1"/>
</dbReference>
<dbReference type="AlphaFoldDB" id="A0A0U2W2Q2"/>
<dbReference type="Gene3D" id="3.30.1370.60">
    <property type="entry name" value="Hypothetical oxidoreductase yiak, domain 2"/>
    <property type="match status" value="1"/>
</dbReference>
<comment type="similarity">
    <text evidence="1">Belongs to the LDH2/MDH2 oxidoreductase family.</text>
</comment>
<name>A0A0U2W2Q2_9BACL</name>